<keyword evidence="3" id="KW-1185">Reference proteome</keyword>
<name>A0ABR2TNC8_9ROSI</name>
<organism evidence="2 3">
    <name type="scientific">Hibiscus sabdariffa</name>
    <name type="common">roselle</name>
    <dbReference type="NCBI Taxonomy" id="183260"/>
    <lineage>
        <taxon>Eukaryota</taxon>
        <taxon>Viridiplantae</taxon>
        <taxon>Streptophyta</taxon>
        <taxon>Embryophyta</taxon>
        <taxon>Tracheophyta</taxon>
        <taxon>Spermatophyta</taxon>
        <taxon>Magnoliopsida</taxon>
        <taxon>eudicotyledons</taxon>
        <taxon>Gunneridae</taxon>
        <taxon>Pentapetalae</taxon>
        <taxon>rosids</taxon>
        <taxon>malvids</taxon>
        <taxon>Malvales</taxon>
        <taxon>Malvaceae</taxon>
        <taxon>Malvoideae</taxon>
        <taxon>Hibiscus</taxon>
    </lineage>
</organism>
<keyword evidence="1" id="KW-0472">Membrane</keyword>
<dbReference type="EMBL" id="JBBPBN010000005">
    <property type="protein sequence ID" value="KAK9038985.1"/>
    <property type="molecule type" value="Genomic_DNA"/>
</dbReference>
<comment type="caution">
    <text evidence="2">The sequence shown here is derived from an EMBL/GenBank/DDBJ whole genome shotgun (WGS) entry which is preliminary data.</text>
</comment>
<accession>A0ABR2TNC8</accession>
<dbReference type="SUPFAM" id="SSF56219">
    <property type="entry name" value="DNase I-like"/>
    <property type="match status" value="1"/>
</dbReference>
<dbReference type="Gene3D" id="3.60.10.10">
    <property type="entry name" value="Endonuclease/exonuclease/phosphatase"/>
    <property type="match status" value="1"/>
</dbReference>
<evidence type="ECO:0000256" key="1">
    <source>
        <dbReference type="SAM" id="Phobius"/>
    </source>
</evidence>
<evidence type="ECO:0008006" key="4">
    <source>
        <dbReference type="Google" id="ProtNLM"/>
    </source>
</evidence>
<proteinExistence type="predicted"/>
<sequence length="255" mass="29326">MKMKIDNAFYVEPKGIMGGLALWWSNTVKLTVLHYDKHSIDTLVSINDEGTWYGTFIYAPPYAEDKQRFWERLASLRMESKGGTYTWLNQRSNEDAILEKIDRVLSSLEWNFQFPRAIALTDIVIASDHAPIVLLTNGAMKKAKKDFKFESKWLCEEECSQVIKEEWERTGRGPSKTSFRVKLRRTRVKLAVYLAWAYIPNLGYIQLGSSIILADEFSREACSLLSHMEGDEQPIEPISDLGVDKINILMFDDAK</sequence>
<keyword evidence="1" id="KW-1133">Transmembrane helix</keyword>
<reference evidence="2 3" key="1">
    <citation type="journal article" date="2024" name="G3 (Bethesda)">
        <title>Genome assembly of Hibiscus sabdariffa L. provides insights into metabolisms of medicinal natural products.</title>
        <authorList>
            <person name="Kim T."/>
        </authorList>
    </citation>
    <scope>NUCLEOTIDE SEQUENCE [LARGE SCALE GENOMIC DNA]</scope>
    <source>
        <strain evidence="2">TK-2024</strain>
        <tissue evidence="2">Old leaves</tissue>
    </source>
</reference>
<dbReference type="PANTHER" id="PTHR33710">
    <property type="entry name" value="BNAC02G09200D PROTEIN"/>
    <property type="match status" value="1"/>
</dbReference>
<dbReference type="PANTHER" id="PTHR33710:SF79">
    <property type="entry name" value="OS06G0205337 PROTEIN"/>
    <property type="match status" value="1"/>
</dbReference>
<keyword evidence="1" id="KW-0812">Transmembrane</keyword>
<dbReference type="Proteomes" id="UP001396334">
    <property type="component" value="Unassembled WGS sequence"/>
</dbReference>
<evidence type="ECO:0000313" key="3">
    <source>
        <dbReference type="Proteomes" id="UP001396334"/>
    </source>
</evidence>
<evidence type="ECO:0000313" key="2">
    <source>
        <dbReference type="EMBL" id="KAK9038985.1"/>
    </source>
</evidence>
<dbReference type="InterPro" id="IPR036691">
    <property type="entry name" value="Endo/exonu/phosph_ase_sf"/>
</dbReference>
<gene>
    <name evidence="2" type="ORF">V6N11_023825</name>
</gene>
<protein>
    <recommendedName>
        <fullName evidence="4">Reverse transcriptase</fullName>
    </recommendedName>
</protein>
<feature type="transmembrane region" description="Helical" evidence="1">
    <location>
        <begin position="190"/>
        <end position="214"/>
    </location>
</feature>